<dbReference type="AlphaFoldDB" id="A0A1M4XNJ3"/>
<evidence type="ECO:0000256" key="2">
    <source>
        <dbReference type="SAM" id="Phobius"/>
    </source>
</evidence>
<dbReference type="PANTHER" id="PTHR46558:SF4">
    <property type="entry name" value="DNA-BIDING PHAGE PROTEIN"/>
    <property type="match status" value="1"/>
</dbReference>
<dbReference type="Gene3D" id="1.10.260.40">
    <property type="entry name" value="lambda repressor-like DNA-binding domains"/>
    <property type="match status" value="1"/>
</dbReference>
<keyword evidence="2" id="KW-0812">Transmembrane</keyword>
<feature type="transmembrane region" description="Helical" evidence="2">
    <location>
        <begin position="81"/>
        <end position="99"/>
    </location>
</feature>
<proteinExistence type="predicted"/>
<reference evidence="4 5" key="1">
    <citation type="submission" date="2016-11" db="EMBL/GenBank/DDBJ databases">
        <authorList>
            <person name="Jaros S."/>
            <person name="Januszkiewicz K."/>
            <person name="Wedrychowicz H."/>
        </authorList>
    </citation>
    <scope>NUCLEOTIDE SEQUENCE [LARGE SCALE GENOMIC DNA]</scope>
    <source>
        <strain evidence="4 5">DSM 15692</strain>
    </source>
</reference>
<keyword evidence="5" id="KW-1185">Reference proteome</keyword>
<evidence type="ECO:0000259" key="3">
    <source>
        <dbReference type="PROSITE" id="PS50943"/>
    </source>
</evidence>
<dbReference type="PROSITE" id="PS50943">
    <property type="entry name" value="HTH_CROC1"/>
    <property type="match status" value="1"/>
</dbReference>
<accession>A0A1M4XNJ3</accession>
<dbReference type="EMBL" id="FQUF01000022">
    <property type="protein sequence ID" value="SHE95164.1"/>
    <property type="molecule type" value="Genomic_DNA"/>
</dbReference>
<evidence type="ECO:0000256" key="1">
    <source>
        <dbReference type="ARBA" id="ARBA00023125"/>
    </source>
</evidence>
<evidence type="ECO:0000313" key="4">
    <source>
        <dbReference type="EMBL" id="SHE95164.1"/>
    </source>
</evidence>
<dbReference type="CDD" id="cd00093">
    <property type="entry name" value="HTH_XRE"/>
    <property type="match status" value="1"/>
</dbReference>
<keyword evidence="1 4" id="KW-0238">DNA-binding</keyword>
<dbReference type="GO" id="GO:0003677">
    <property type="term" value="F:DNA binding"/>
    <property type="evidence" value="ECO:0007669"/>
    <property type="project" value="UniProtKB-KW"/>
</dbReference>
<dbReference type="SMART" id="SM00530">
    <property type="entry name" value="HTH_XRE"/>
    <property type="match status" value="1"/>
</dbReference>
<dbReference type="InterPro" id="IPR010982">
    <property type="entry name" value="Lambda_DNA-bd_dom_sf"/>
</dbReference>
<dbReference type="PANTHER" id="PTHR46558">
    <property type="entry name" value="TRACRIPTIONAL REGULATORY PROTEIN-RELATED-RELATED"/>
    <property type="match status" value="1"/>
</dbReference>
<dbReference type="SUPFAM" id="SSF47413">
    <property type="entry name" value="lambda repressor-like DNA-binding domains"/>
    <property type="match status" value="1"/>
</dbReference>
<name>A0A1M4XNJ3_9LACT</name>
<dbReference type="STRING" id="1121025.SAMN02745249_01495"/>
<dbReference type="RefSeq" id="WP_073298239.1">
    <property type="nucleotide sequence ID" value="NZ_FQUF01000022.1"/>
</dbReference>
<dbReference type="Pfam" id="PF01381">
    <property type="entry name" value="HTH_3"/>
    <property type="match status" value="1"/>
</dbReference>
<feature type="domain" description="HTH cro/C1-type" evidence="3">
    <location>
        <begin position="7"/>
        <end position="61"/>
    </location>
</feature>
<evidence type="ECO:0000313" key="5">
    <source>
        <dbReference type="Proteomes" id="UP000184128"/>
    </source>
</evidence>
<keyword evidence="2" id="KW-1133">Transmembrane helix</keyword>
<keyword evidence="2" id="KW-0472">Membrane</keyword>
<dbReference type="InterPro" id="IPR001387">
    <property type="entry name" value="Cro/C1-type_HTH"/>
</dbReference>
<protein>
    <submittedName>
        <fullName evidence="4">DNA-binding transcriptional regulator, XRE-family HTH domain</fullName>
    </submittedName>
</protein>
<dbReference type="Proteomes" id="UP000184128">
    <property type="component" value="Unassembled WGS sequence"/>
</dbReference>
<gene>
    <name evidence="4" type="ORF">SAMN02745249_01495</name>
</gene>
<organism evidence="4 5">
    <name type="scientific">Atopostipes suicloacalis DSM 15692</name>
    <dbReference type="NCBI Taxonomy" id="1121025"/>
    <lineage>
        <taxon>Bacteria</taxon>
        <taxon>Bacillati</taxon>
        <taxon>Bacillota</taxon>
        <taxon>Bacilli</taxon>
        <taxon>Lactobacillales</taxon>
        <taxon>Carnobacteriaceae</taxon>
        <taxon>Atopostipes</taxon>
    </lineage>
</organism>
<dbReference type="OrthoDB" id="4427456at2"/>
<sequence>MNIGDKIKELRLKKEWTQEQLAELLNVSRPTVSSWEVGRNYPDLETIIAISDLFGISLDKLLREDKEMAKETTKKIKRGKVYKRALIVVGVLFLFYAGYNVKLRFNEHTYRSHLEKNGWEQVSTGDSVEEDNFYELSENGVDYWTYVLPAGLLGIPLSEHNDPTLVTNKGDFIIRLNSEDKIKISISPENDPAIKKQIYVQTNIDGELVESKESWSEDYKEKINHYLFEYQDIHTELINKALDKRQEIFGS</sequence>